<dbReference type="InterPro" id="IPR002347">
    <property type="entry name" value="SDR_fam"/>
</dbReference>
<evidence type="ECO:0000313" key="4">
    <source>
        <dbReference type="Proteomes" id="UP001256827"/>
    </source>
</evidence>
<comment type="similarity">
    <text evidence="1 2">Belongs to the short-chain dehydrogenases/reductases (SDR) family.</text>
</comment>
<sequence length="247" mass="26367">MDRVCLVTGGGSGIGKAICKKVANEGAKVIVADLLLEKAEMVSDEIRSEGGEAVPIQVDVTQFLDVKQMVQKAENVFDRIDVLVNNAGWSSVESFLESNESTWDKEIDINLKGVLYTCKTVLPIMMKQGYGKVINISSEAGVVGAASKVVYSAAKGGVISFTKALAREMARHNITVNSISPGVTKTPLLNELESGKPGLIAKLEKLVPLRRLAEPEDIANTVCLFASYEGDYITGQTLSVSGGITMN</sequence>
<gene>
    <name evidence="3" type="ORF">RGB73_16240</name>
</gene>
<dbReference type="PANTHER" id="PTHR42879:SF2">
    <property type="entry name" value="3-OXOACYL-[ACYL-CARRIER-PROTEIN] REDUCTASE FABG"/>
    <property type="match status" value="1"/>
</dbReference>
<dbReference type="RefSeq" id="WP_310774351.1">
    <property type="nucleotide sequence ID" value="NZ_CP134050.1"/>
</dbReference>
<dbReference type="EMBL" id="CP134050">
    <property type="protein sequence ID" value="WNC17731.1"/>
    <property type="molecule type" value="Genomic_DNA"/>
</dbReference>
<dbReference type="Proteomes" id="UP001256827">
    <property type="component" value="Chromosome"/>
</dbReference>
<keyword evidence="4" id="KW-1185">Reference proteome</keyword>
<accession>A0ABY9TCB4</accession>
<name>A0ABY9TCB4_BREBE</name>
<organism evidence="3 4">
    <name type="scientific">Brevibacillus brevis</name>
    <name type="common">Bacillus brevis</name>
    <dbReference type="NCBI Taxonomy" id="1393"/>
    <lineage>
        <taxon>Bacteria</taxon>
        <taxon>Bacillati</taxon>
        <taxon>Bacillota</taxon>
        <taxon>Bacilli</taxon>
        <taxon>Bacillales</taxon>
        <taxon>Paenibacillaceae</taxon>
        <taxon>Brevibacillus</taxon>
    </lineage>
</organism>
<dbReference type="InterPro" id="IPR050259">
    <property type="entry name" value="SDR"/>
</dbReference>
<evidence type="ECO:0000313" key="3">
    <source>
        <dbReference type="EMBL" id="WNC17731.1"/>
    </source>
</evidence>
<dbReference type="InterPro" id="IPR020904">
    <property type="entry name" value="Sc_DH/Rdtase_CS"/>
</dbReference>
<dbReference type="NCBIfam" id="NF005559">
    <property type="entry name" value="PRK07231.1"/>
    <property type="match status" value="1"/>
</dbReference>
<evidence type="ECO:0000256" key="2">
    <source>
        <dbReference type="RuleBase" id="RU000363"/>
    </source>
</evidence>
<dbReference type="SUPFAM" id="SSF51735">
    <property type="entry name" value="NAD(P)-binding Rossmann-fold domains"/>
    <property type="match status" value="1"/>
</dbReference>
<dbReference type="Gene3D" id="3.40.50.720">
    <property type="entry name" value="NAD(P)-binding Rossmann-like Domain"/>
    <property type="match status" value="1"/>
</dbReference>
<dbReference type="PANTHER" id="PTHR42879">
    <property type="entry name" value="3-OXOACYL-(ACYL-CARRIER-PROTEIN) REDUCTASE"/>
    <property type="match status" value="1"/>
</dbReference>
<dbReference type="InterPro" id="IPR036291">
    <property type="entry name" value="NAD(P)-bd_dom_sf"/>
</dbReference>
<protein>
    <submittedName>
        <fullName evidence="3">SDR family NAD(P)-dependent oxidoreductase</fullName>
    </submittedName>
</protein>
<proteinExistence type="inferred from homology"/>
<dbReference type="PROSITE" id="PS00061">
    <property type="entry name" value="ADH_SHORT"/>
    <property type="match status" value="1"/>
</dbReference>
<reference evidence="3 4" key="1">
    <citation type="submission" date="2023-09" db="EMBL/GenBank/DDBJ databases">
        <title>Complete Genome and Methylome dissection of Bacillus brevis NEB573 original source of BbsI restriction endonuclease.</title>
        <authorList>
            <person name="Fomenkov A."/>
            <person name="Roberts R.D."/>
        </authorList>
    </citation>
    <scope>NUCLEOTIDE SEQUENCE [LARGE SCALE GENOMIC DNA]</scope>
    <source>
        <strain evidence="3 4">NEB573</strain>
    </source>
</reference>
<dbReference type="PRINTS" id="PR00080">
    <property type="entry name" value="SDRFAMILY"/>
</dbReference>
<dbReference type="PRINTS" id="PR00081">
    <property type="entry name" value="GDHRDH"/>
</dbReference>
<evidence type="ECO:0000256" key="1">
    <source>
        <dbReference type="ARBA" id="ARBA00006484"/>
    </source>
</evidence>
<dbReference type="Pfam" id="PF00106">
    <property type="entry name" value="adh_short"/>
    <property type="match status" value="1"/>
</dbReference>